<keyword evidence="2" id="KW-1185">Reference proteome</keyword>
<comment type="caution">
    <text evidence="1">The sequence shown here is derived from an EMBL/GenBank/DDBJ whole genome shotgun (WGS) entry which is preliminary data.</text>
</comment>
<dbReference type="Proteomes" id="UP001283361">
    <property type="component" value="Unassembled WGS sequence"/>
</dbReference>
<sequence>MNKGMNNEKRDFLFKKTVKSKDVRRNGFKFINNAKMTHQPLLYGPAKPPSLIRSYFLDTIPRQQDKDAKNIIFPHCSRIPKATRDQLEVVNSSGLLLQ</sequence>
<evidence type="ECO:0000313" key="2">
    <source>
        <dbReference type="Proteomes" id="UP001283361"/>
    </source>
</evidence>
<protein>
    <submittedName>
        <fullName evidence="1">Uncharacterized protein</fullName>
    </submittedName>
</protein>
<proteinExistence type="predicted"/>
<accession>A0AAE1DNP0</accession>
<reference evidence="1" key="1">
    <citation type="journal article" date="2023" name="G3 (Bethesda)">
        <title>A reference genome for the long-term kleptoplast-retaining sea slug Elysia crispata morphotype clarki.</title>
        <authorList>
            <person name="Eastman K.E."/>
            <person name="Pendleton A.L."/>
            <person name="Shaikh M.A."/>
            <person name="Suttiyut T."/>
            <person name="Ogas R."/>
            <person name="Tomko P."/>
            <person name="Gavelis G."/>
            <person name="Widhalm J.R."/>
            <person name="Wisecaver J.H."/>
        </authorList>
    </citation>
    <scope>NUCLEOTIDE SEQUENCE</scope>
    <source>
        <strain evidence="1">ECLA1</strain>
    </source>
</reference>
<dbReference type="EMBL" id="JAWDGP010003199">
    <property type="protein sequence ID" value="KAK3776565.1"/>
    <property type="molecule type" value="Genomic_DNA"/>
</dbReference>
<name>A0AAE1DNP0_9GAST</name>
<gene>
    <name evidence="1" type="ORF">RRG08_037071</name>
</gene>
<organism evidence="1 2">
    <name type="scientific">Elysia crispata</name>
    <name type="common">lettuce slug</name>
    <dbReference type="NCBI Taxonomy" id="231223"/>
    <lineage>
        <taxon>Eukaryota</taxon>
        <taxon>Metazoa</taxon>
        <taxon>Spiralia</taxon>
        <taxon>Lophotrochozoa</taxon>
        <taxon>Mollusca</taxon>
        <taxon>Gastropoda</taxon>
        <taxon>Heterobranchia</taxon>
        <taxon>Euthyneura</taxon>
        <taxon>Panpulmonata</taxon>
        <taxon>Sacoglossa</taxon>
        <taxon>Placobranchoidea</taxon>
        <taxon>Plakobranchidae</taxon>
        <taxon>Elysia</taxon>
    </lineage>
</organism>
<evidence type="ECO:0000313" key="1">
    <source>
        <dbReference type="EMBL" id="KAK3776565.1"/>
    </source>
</evidence>
<dbReference type="AlphaFoldDB" id="A0AAE1DNP0"/>